<keyword evidence="2" id="KW-1185">Reference proteome</keyword>
<organism evidence="1 2">
    <name type="scientific">Mycobacterium gordonae</name>
    <dbReference type="NCBI Taxonomy" id="1778"/>
    <lineage>
        <taxon>Bacteria</taxon>
        <taxon>Bacillati</taxon>
        <taxon>Actinomycetota</taxon>
        <taxon>Actinomycetes</taxon>
        <taxon>Mycobacteriales</taxon>
        <taxon>Mycobacteriaceae</taxon>
        <taxon>Mycobacterium</taxon>
    </lineage>
</organism>
<evidence type="ECO:0000313" key="2">
    <source>
        <dbReference type="Proteomes" id="UP000193928"/>
    </source>
</evidence>
<dbReference type="SUPFAM" id="SSF55961">
    <property type="entry name" value="Bet v1-like"/>
    <property type="match status" value="1"/>
</dbReference>
<evidence type="ECO:0000313" key="1">
    <source>
        <dbReference type="EMBL" id="ORV66401.1"/>
    </source>
</evidence>
<evidence type="ECO:0008006" key="3">
    <source>
        <dbReference type="Google" id="ProtNLM"/>
    </source>
</evidence>
<dbReference type="Gene3D" id="3.30.530.20">
    <property type="match status" value="1"/>
</dbReference>
<gene>
    <name evidence="1" type="ORF">AWC08_09965</name>
</gene>
<dbReference type="Proteomes" id="UP000193928">
    <property type="component" value="Unassembled WGS sequence"/>
</dbReference>
<dbReference type="InterPro" id="IPR023393">
    <property type="entry name" value="START-like_dom_sf"/>
</dbReference>
<sequence length="167" mass="19055">MRKEIVLPTATTGEARITINAAPRTIYNLISDIPRMGEWSPECYRCEWLDGADAAVPGAKFRGHNRLGKVRWHTDAEITAAEPGQELAFTVLHKTGREETLWRYRFRPISADSTEVVESYQFLWCPLVNRIAELPVPRDKQLRRGIEQTLNRLKTTAERGQGANHID</sequence>
<dbReference type="AlphaFoldDB" id="A0A1X1VBF8"/>
<dbReference type="Pfam" id="PF10604">
    <property type="entry name" value="Polyketide_cyc2"/>
    <property type="match status" value="1"/>
</dbReference>
<dbReference type="InterPro" id="IPR019587">
    <property type="entry name" value="Polyketide_cyclase/dehydratase"/>
</dbReference>
<dbReference type="CDD" id="cd07812">
    <property type="entry name" value="SRPBCC"/>
    <property type="match status" value="1"/>
</dbReference>
<reference evidence="1 2" key="1">
    <citation type="submission" date="2016-01" db="EMBL/GenBank/DDBJ databases">
        <title>The new phylogeny of the genus Mycobacterium.</title>
        <authorList>
            <person name="Tarcisio F."/>
            <person name="Conor M."/>
            <person name="Antonella G."/>
            <person name="Elisabetta G."/>
            <person name="Giulia F.S."/>
            <person name="Sara T."/>
            <person name="Anna F."/>
            <person name="Clotilde B."/>
            <person name="Roberto B."/>
            <person name="Veronica D.S."/>
            <person name="Fabio R."/>
            <person name="Monica P."/>
            <person name="Olivier J."/>
            <person name="Enrico T."/>
            <person name="Nicola S."/>
        </authorList>
    </citation>
    <scope>NUCLEOTIDE SEQUENCE [LARGE SCALE GENOMIC DNA]</scope>
    <source>
        <strain evidence="1 2">DSM 44160</strain>
    </source>
</reference>
<protein>
    <recommendedName>
        <fullName evidence="3">SRPBCC family protein</fullName>
    </recommendedName>
</protein>
<accession>A0A1X1VBF8</accession>
<proteinExistence type="predicted"/>
<comment type="caution">
    <text evidence="1">The sequence shown here is derived from an EMBL/GenBank/DDBJ whole genome shotgun (WGS) entry which is preliminary data.</text>
</comment>
<dbReference type="EMBL" id="LQOY01000252">
    <property type="protein sequence ID" value="ORV66401.1"/>
    <property type="molecule type" value="Genomic_DNA"/>
</dbReference>
<name>A0A1X1VBF8_MYCGO</name>